<dbReference type="OMA" id="PPHWTEP"/>
<dbReference type="KEGG" id="ppp:112278164"/>
<dbReference type="GeneID" id="112278164"/>
<evidence type="ECO:0000256" key="1">
    <source>
        <dbReference type="ARBA" id="ARBA00004170"/>
    </source>
</evidence>
<dbReference type="FunCoup" id="A0A2K1IBD1">
    <property type="interactions" value="185"/>
</dbReference>
<comment type="subcellular location">
    <subcellularLocation>
        <location evidence="1">Membrane</location>
        <topology evidence="1">Peripheral membrane protein</topology>
    </subcellularLocation>
</comment>
<dbReference type="STRING" id="3218.A0A2K1IBD1"/>
<gene>
    <name evidence="9" type="primary">LOC112278164</name>
    <name evidence="8" type="ORF">PHYPA_030072</name>
</gene>
<dbReference type="EnsemblPlants" id="Pp3c26_1170V3.1">
    <property type="protein sequence ID" value="Pp3c26_1170V3.1"/>
    <property type="gene ID" value="Pp3c26_1170"/>
</dbReference>
<reference evidence="9" key="3">
    <citation type="submission" date="2020-12" db="UniProtKB">
        <authorList>
            <consortium name="EnsemblPlants"/>
        </authorList>
    </citation>
    <scope>IDENTIFICATION</scope>
</reference>
<protein>
    <recommendedName>
        <fullName evidence="7">LITAF domain-containing protein</fullName>
    </recommendedName>
</protein>
<dbReference type="EnsemblPlants" id="Pp3c26_1170V3.2">
    <property type="protein sequence ID" value="Pp3c26_1170V3.2"/>
    <property type="gene ID" value="Pp3c26_1170"/>
</dbReference>
<sequence length="174" mass="18736">MAKRDGENLGPSTGSGVQGETQLGIPYVYPGPAVGYPAPVMTNAPQPQMPPQYYTQPNPYTAGMRPPIAIYGAPPPGMGLQETFYADTPAPFECPHCGKPGLTNVRSSLSLAAWIACLTTVCGFCFLTRSCDCLWHKQHYCNGCGQKVAEFRKDDPCIIADPPHWTEPSYAVPA</sequence>
<dbReference type="OrthoDB" id="1882956at2759"/>
<dbReference type="PaxDb" id="3218-PP1S149_129V6.1"/>
<dbReference type="Proteomes" id="UP000006727">
    <property type="component" value="Chromosome 26"/>
</dbReference>
<reference evidence="8 10" key="1">
    <citation type="journal article" date="2008" name="Science">
        <title>The Physcomitrella genome reveals evolutionary insights into the conquest of land by plants.</title>
        <authorList>
            <person name="Rensing S."/>
            <person name="Lang D."/>
            <person name="Zimmer A."/>
            <person name="Terry A."/>
            <person name="Salamov A."/>
            <person name="Shapiro H."/>
            <person name="Nishiyama T."/>
            <person name="Perroud P.-F."/>
            <person name="Lindquist E."/>
            <person name="Kamisugi Y."/>
            <person name="Tanahashi T."/>
            <person name="Sakakibara K."/>
            <person name="Fujita T."/>
            <person name="Oishi K."/>
            <person name="Shin-I T."/>
            <person name="Kuroki Y."/>
            <person name="Toyoda A."/>
            <person name="Suzuki Y."/>
            <person name="Hashimoto A."/>
            <person name="Yamaguchi K."/>
            <person name="Sugano A."/>
            <person name="Kohara Y."/>
            <person name="Fujiyama A."/>
            <person name="Anterola A."/>
            <person name="Aoki S."/>
            <person name="Ashton N."/>
            <person name="Barbazuk W.B."/>
            <person name="Barker E."/>
            <person name="Bennetzen J."/>
            <person name="Bezanilla M."/>
            <person name="Blankenship R."/>
            <person name="Cho S.H."/>
            <person name="Dutcher S."/>
            <person name="Estelle M."/>
            <person name="Fawcett J.A."/>
            <person name="Gundlach H."/>
            <person name="Hanada K."/>
            <person name="Heyl A."/>
            <person name="Hicks K.A."/>
            <person name="Hugh J."/>
            <person name="Lohr M."/>
            <person name="Mayer K."/>
            <person name="Melkozernov A."/>
            <person name="Murata T."/>
            <person name="Nelson D."/>
            <person name="Pils B."/>
            <person name="Prigge M."/>
            <person name="Reiss B."/>
            <person name="Renner T."/>
            <person name="Rombauts S."/>
            <person name="Rushton P."/>
            <person name="Sanderfoot A."/>
            <person name="Schween G."/>
            <person name="Shiu S.-H."/>
            <person name="Stueber K."/>
            <person name="Theodoulou F.L."/>
            <person name="Tu H."/>
            <person name="Van de Peer Y."/>
            <person name="Verrier P.J."/>
            <person name="Waters E."/>
            <person name="Wood A."/>
            <person name="Yang L."/>
            <person name="Cove D."/>
            <person name="Cuming A."/>
            <person name="Hasebe M."/>
            <person name="Lucas S."/>
            <person name="Mishler D.B."/>
            <person name="Reski R."/>
            <person name="Grigoriev I."/>
            <person name="Quatrano R.S."/>
            <person name="Boore J.L."/>
        </authorList>
    </citation>
    <scope>NUCLEOTIDE SEQUENCE [LARGE SCALE GENOMIC DNA]</scope>
    <source>
        <strain evidence="9 10">cv. Gransden 2004</strain>
    </source>
</reference>
<dbReference type="PANTHER" id="PTHR23292">
    <property type="entry name" value="LIPOPOLYSACCHARIDE-INDUCED TUMOR NECROSIS FACTOR-ALPHA FACTOR"/>
    <property type="match status" value="1"/>
</dbReference>
<feature type="compositionally biased region" description="Polar residues" evidence="6">
    <location>
        <begin position="10"/>
        <end position="21"/>
    </location>
</feature>
<dbReference type="AlphaFoldDB" id="A0A2K1IBD1"/>
<keyword evidence="4" id="KW-0862">Zinc</keyword>
<dbReference type="RefSeq" id="XP_024367102.1">
    <property type="nucleotide sequence ID" value="XM_024511334.2"/>
</dbReference>
<evidence type="ECO:0000256" key="5">
    <source>
        <dbReference type="ARBA" id="ARBA00023136"/>
    </source>
</evidence>
<dbReference type="PANTHER" id="PTHR23292:SF6">
    <property type="entry name" value="FI16602P1-RELATED"/>
    <property type="match status" value="1"/>
</dbReference>
<evidence type="ECO:0000256" key="6">
    <source>
        <dbReference type="SAM" id="MobiDB-lite"/>
    </source>
</evidence>
<name>A0A2K1IBD1_PHYPA</name>
<feature type="domain" description="LITAF" evidence="7">
    <location>
        <begin position="74"/>
        <end position="153"/>
    </location>
</feature>
<dbReference type="SMART" id="SM00714">
    <property type="entry name" value="LITAF"/>
    <property type="match status" value="1"/>
</dbReference>
<keyword evidence="3" id="KW-0479">Metal-binding</keyword>
<evidence type="ECO:0000313" key="10">
    <source>
        <dbReference type="Proteomes" id="UP000006727"/>
    </source>
</evidence>
<dbReference type="EnsemblPlants" id="Pp3c26_1170V3.3">
    <property type="protein sequence ID" value="Pp3c26_1170V3.3"/>
    <property type="gene ID" value="Pp3c26_1170"/>
</dbReference>
<evidence type="ECO:0000313" key="8">
    <source>
        <dbReference type="EMBL" id="PNR26591.1"/>
    </source>
</evidence>
<dbReference type="GO" id="GO:0016020">
    <property type="term" value="C:membrane"/>
    <property type="evidence" value="ECO:0007669"/>
    <property type="project" value="UniProtKB-SubCell"/>
</dbReference>
<keyword evidence="10" id="KW-1185">Reference proteome</keyword>
<evidence type="ECO:0000256" key="2">
    <source>
        <dbReference type="ARBA" id="ARBA00005975"/>
    </source>
</evidence>
<dbReference type="Gramene" id="Pp3c26_1170V3.3">
    <property type="protein sequence ID" value="Pp3c26_1170V3.3"/>
    <property type="gene ID" value="Pp3c26_1170"/>
</dbReference>
<dbReference type="Pfam" id="PF10601">
    <property type="entry name" value="zf-LITAF-like"/>
    <property type="match status" value="1"/>
</dbReference>
<proteinExistence type="inferred from homology"/>
<organism evidence="8">
    <name type="scientific">Physcomitrium patens</name>
    <name type="common">Spreading-leaved earth moss</name>
    <name type="synonym">Physcomitrella patens</name>
    <dbReference type="NCBI Taxonomy" id="3218"/>
    <lineage>
        <taxon>Eukaryota</taxon>
        <taxon>Viridiplantae</taxon>
        <taxon>Streptophyta</taxon>
        <taxon>Embryophyta</taxon>
        <taxon>Bryophyta</taxon>
        <taxon>Bryophytina</taxon>
        <taxon>Bryopsida</taxon>
        <taxon>Funariidae</taxon>
        <taxon>Funariales</taxon>
        <taxon>Funariaceae</taxon>
        <taxon>Physcomitrium</taxon>
    </lineage>
</organism>
<feature type="region of interest" description="Disordered" evidence="6">
    <location>
        <begin position="1"/>
        <end position="21"/>
    </location>
</feature>
<dbReference type="EMBL" id="ABEU02000026">
    <property type="protein sequence ID" value="PNR26591.1"/>
    <property type="molecule type" value="Genomic_DNA"/>
</dbReference>
<dbReference type="InterPro" id="IPR037519">
    <property type="entry name" value="LITAF_fam"/>
</dbReference>
<evidence type="ECO:0000256" key="3">
    <source>
        <dbReference type="ARBA" id="ARBA00022723"/>
    </source>
</evidence>
<reference evidence="8 10" key="2">
    <citation type="journal article" date="2018" name="Plant J.">
        <title>The Physcomitrella patens chromosome-scale assembly reveals moss genome structure and evolution.</title>
        <authorList>
            <person name="Lang D."/>
            <person name="Ullrich K.K."/>
            <person name="Murat F."/>
            <person name="Fuchs J."/>
            <person name="Jenkins J."/>
            <person name="Haas F.B."/>
            <person name="Piednoel M."/>
            <person name="Gundlach H."/>
            <person name="Van Bel M."/>
            <person name="Meyberg R."/>
            <person name="Vives C."/>
            <person name="Morata J."/>
            <person name="Symeonidi A."/>
            <person name="Hiss M."/>
            <person name="Muchero W."/>
            <person name="Kamisugi Y."/>
            <person name="Saleh O."/>
            <person name="Blanc G."/>
            <person name="Decker E.L."/>
            <person name="van Gessel N."/>
            <person name="Grimwood J."/>
            <person name="Hayes R.D."/>
            <person name="Graham S.W."/>
            <person name="Gunter L.E."/>
            <person name="McDaniel S.F."/>
            <person name="Hoernstein S.N.W."/>
            <person name="Larsson A."/>
            <person name="Li F.W."/>
            <person name="Perroud P.F."/>
            <person name="Phillips J."/>
            <person name="Ranjan P."/>
            <person name="Rokshar D.S."/>
            <person name="Rothfels C.J."/>
            <person name="Schneider L."/>
            <person name="Shu S."/>
            <person name="Stevenson D.W."/>
            <person name="Thummler F."/>
            <person name="Tillich M."/>
            <person name="Villarreal Aguilar J.C."/>
            <person name="Widiez T."/>
            <person name="Wong G.K."/>
            <person name="Wymore A."/>
            <person name="Zhang Y."/>
            <person name="Zimmer A.D."/>
            <person name="Quatrano R.S."/>
            <person name="Mayer K.F.X."/>
            <person name="Goodstein D."/>
            <person name="Casacuberta J.M."/>
            <person name="Vandepoele K."/>
            <person name="Reski R."/>
            <person name="Cuming A.C."/>
            <person name="Tuskan G.A."/>
            <person name="Maumus F."/>
            <person name="Salse J."/>
            <person name="Schmutz J."/>
            <person name="Rensing S.A."/>
        </authorList>
    </citation>
    <scope>NUCLEOTIDE SEQUENCE [LARGE SCALE GENOMIC DNA]</scope>
    <source>
        <strain evidence="9 10">cv. Gransden 2004</strain>
    </source>
</reference>
<accession>A0A2K1IBD1</accession>
<comment type="similarity">
    <text evidence="2">Belongs to the CDIP1/LITAF family.</text>
</comment>
<evidence type="ECO:0000256" key="4">
    <source>
        <dbReference type="ARBA" id="ARBA00022833"/>
    </source>
</evidence>
<dbReference type="InterPro" id="IPR006629">
    <property type="entry name" value="LITAF"/>
</dbReference>
<dbReference type="PROSITE" id="PS51837">
    <property type="entry name" value="LITAF"/>
    <property type="match status" value="1"/>
</dbReference>
<dbReference type="Gramene" id="Pp3c26_1170V3.2">
    <property type="protein sequence ID" value="Pp3c26_1170V3.2"/>
    <property type="gene ID" value="Pp3c26_1170"/>
</dbReference>
<evidence type="ECO:0000259" key="7">
    <source>
        <dbReference type="PROSITE" id="PS51837"/>
    </source>
</evidence>
<evidence type="ECO:0000313" key="9">
    <source>
        <dbReference type="EnsemblPlants" id="Pp3c26_1170V3.1"/>
    </source>
</evidence>
<dbReference type="GO" id="GO:0008270">
    <property type="term" value="F:zinc ion binding"/>
    <property type="evidence" value="ECO:0000318"/>
    <property type="project" value="GO_Central"/>
</dbReference>
<keyword evidence="5" id="KW-0472">Membrane</keyword>
<dbReference type="Gramene" id="Pp3c26_1170V3.1">
    <property type="protein sequence ID" value="Pp3c26_1170V3.1"/>
    <property type="gene ID" value="Pp3c26_1170"/>
</dbReference>